<evidence type="ECO:0000256" key="2">
    <source>
        <dbReference type="SAM" id="MobiDB-lite"/>
    </source>
</evidence>
<feature type="coiled-coil region" evidence="1">
    <location>
        <begin position="3"/>
        <end position="30"/>
    </location>
</feature>
<feature type="compositionally biased region" description="Basic and acidic residues" evidence="2">
    <location>
        <begin position="106"/>
        <end position="124"/>
    </location>
</feature>
<sequence length="150" mass="17579">MLRVKEEEAVQEFSKKLMKLVNQLTLLREELTGKHIAIKVFGLPERFDSKISPLEELRDITRLTLSELINALKAQEQRKAFREEDYINSALVARTRNLKLGNNSSKRSELDRKDKEKKNFDSKPGKQKQKYQPYTLQEDYLLSQVLLVQT</sequence>
<evidence type="ECO:0000313" key="3">
    <source>
        <dbReference type="EMBL" id="EOY01318.1"/>
    </source>
</evidence>
<reference evidence="3 4" key="1">
    <citation type="journal article" date="2013" name="Genome Biol.">
        <title>The genome sequence of the most widely cultivated cacao type and its use to identify candidate genes regulating pod color.</title>
        <authorList>
            <person name="Motamayor J.C."/>
            <person name="Mockaitis K."/>
            <person name="Schmutz J."/>
            <person name="Haiminen N."/>
            <person name="Iii D.L."/>
            <person name="Cornejo O."/>
            <person name="Findley S.D."/>
            <person name="Zheng P."/>
            <person name="Utro F."/>
            <person name="Royaert S."/>
            <person name="Saski C."/>
            <person name="Jenkins J."/>
            <person name="Podicheti R."/>
            <person name="Zhao M."/>
            <person name="Scheffler B.E."/>
            <person name="Stack J.C."/>
            <person name="Feltus F.A."/>
            <person name="Mustiga G.M."/>
            <person name="Amores F."/>
            <person name="Phillips W."/>
            <person name="Marelli J.P."/>
            <person name="May G.D."/>
            <person name="Shapiro H."/>
            <person name="Ma J."/>
            <person name="Bustamante C.D."/>
            <person name="Schnell R.J."/>
            <person name="Main D."/>
            <person name="Gilbert D."/>
            <person name="Parida L."/>
            <person name="Kuhn D.N."/>
        </authorList>
    </citation>
    <scope>NUCLEOTIDE SEQUENCE [LARGE SCALE GENOMIC DNA]</scope>
    <source>
        <strain evidence="4">cv. Matina 1-6</strain>
    </source>
</reference>
<dbReference type="Gramene" id="EOY01318">
    <property type="protein sequence ID" value="EOY01318"/>
    <property type="gene ID" value="TCM_011251"/>
</dbReference>
<dbReference type="eggNOG" id="KOG0017">
    <property type="taxonomic scope" value="Eukaryota"/>
</dbReference>
<dbReference type="OMA" id="HIAIKVF"/>
<accession>A0A061E9K8</accession>
<proteinExistence type="predicted"/>
<evidence type="ECO:0000256" key="1">
    <source>
        <dbReference type="SAM" id="Coils"/>
    </source>
</evidence>
<dbReference type="EMBL" id="CM001880">
    <property type="protein sequence ID" value="EOY01318.1"/>
    <property type="molecule type" value="Genomic_DNA"/>
</dbReference>
<dbReference type="PANTHER" id="PTHR35317:SF31">
    <property type="entry name" value="DUF4219 DOMAIN-CONTAINING PROTEIN"/>
    <property type="match status" value="1"/>
</dbReference>
<feature type="region of interest" description="Disordered" evidence="2">
    <location>
        <begin position="98"/>
        <end position="133"/>
    </location>
</feature>
<organism evidence="3 4">
    <name type="scientific">Theobroma cacao</name>
    <name type="common">Cacao</name>
    <name type="synonym">Cocoa</name>
    <dbReference type="NCBI Taxonomy" id="3641"/>
    <lineage>
        <taxon>Eukaryota</taxon>
        <taxon>Viridiplantae</taxon>
        <taxon>Streptophyta</taxon>
        <taxon>Embryophyta</taxon>
        <taxon>Tracheophyta</taxon>
        <taxon>Spermatophyta</taxon>
        <taxon>Magnoliopsida</taxon>
        <taxon>eudicotyledons</taxon>
        <taxon>Gunneridae</taxon>
        <taxon>Pentapetalae</taxon>
        <taxon>rosids</taxon>
        <taxon>malvids</taxon>
        <taxon>Malvales</taxon>
        <taxon>Malvaceae</taxon>
        <taxon>Byttnerioideae</taxon>
        <taxon>Theobroma</taxon>
    </lineage>
</organism>
<dbReference type="HOGENOM" id="CLU_1743816_0_0_1"/>
<protein>
    <submittedName>
        <fullName evidence="3">Uncharacterized protein</fullName>
    </submittedName>
</protein>
<gene>
    <name evidence="3" type="ORF">TCM_011251</name>
</gene>
<keyword evidence="4" id="KW-1185">Reference proteome</keyword>
<dbReference type="PANTHER" id="PTHR35317">
    <property type="entry name" value="OS04G0629600 PROTEIN"/>
    <property type="match status" value="1"/>
</dbReference>
<dbReference type="Proteomes" id="UP000026915">
    <property type="component" value="Chromosome 2"/>
</dbReference>
<dbReference type="InParanoid" id="A0A061E9K8"/>
<keyword evidence="1" id="KW-0175">Coiled coil</keyword>
<dbReference type="AlphaFoldDB" id="A0A061E9K8"/>
<name>A0A061E9K8_THECC</name>
<evidence type="ECO:0000313" key="4">
    <source>
        <dbReference type="Proteomes" id="UP000026915"/>
    </source>
</evidence>
<dbReference type="Pfam" id="PF14223">
    <property type="entry name" value="Retrotran_gag_2"/>
    <property type="match status" value="1"/>
</dbReference>